<proteinExistence type="predicted"/>
<dbReference type="EMBL" id="JAODUP010000067">
    <property type="protein sequence ID" value="KAK2164235.1"/>
    <property type="molecule type" value="Genomic_DNA"/>
</dbReference>
<gene>
    <name evidence="2" type="ORF">LSH36_67g02053</name>
</gene>
<feature type="compositionally biased region" description="Low complexity" evidence="1">
    <location>
        <begin position="133"/>
        <end position="152"/>
    </location>
</feature>
<feature type="region of interest" description="Disordered" evidence="1">
    <location>
        <begin position="112"/>
        <end position="152"/>
    </location>
</feature>
<organism evidence="2 3">
    <name type="scientific">Paralvinella palmiformis</name>
    <dbReference type="NCBI Taxonomy" id="53620"/>
    <lineage>
        <taxon>Eukaryota</taxon>
        <taxon>Metazoa</taxon>
        <taxon>Spiralia</taxon>
        <taxon>Lophotrochozoa</taxon>
        <taxon>Annelida</taxon>
        <taxon>Polychaeta</taxon>
        <taxon>Sedentaria</taxon>
        <taxon>Canalipalpata</taxon>
        <taxon>Terebellida</taxon>
        <taxon>Terebelliformia</taxon>
        <taxon>Alvinellidae</taxon>
        <taxon>Paralvinella</taxon>
    </lineage>
</organism>
<keyword evidence="3" id="KW-1185">Reference proteome</keyword>
<evidence type="ECO:0000256" key="1">
    <source>
        <dbReference type="SAM" id="MobiDB-lite"/>
    </source>
</evidence>
<reference evidence="2" key="1">
    <citation type="journal article" date="2023" name="Mol. Biol. Evol.">
        <title>Third-Generation Sequencing Reveals the Adaptive Role of the Epigenome in Three Deep-Sea Polychaetes.</title>
        <authorList>
            <person name="Perez M."/>
            <person name="Aroh O."/>
            <person name="Sun Y."/>
            <person name="Lan Y."/>
            <person name="Juniper S.K."/>
            <person name="Young C.R."/>
            <person name="Angers B."/>
            <person name="Qian P.Y."/>
        </authorList>
    </citation>
    <scope>NUCLEOTIDE SEQUENCE</scope>
    <source>
        <strain evidence="2">P08H-3</strain>
    </source>
</reference>
<sequence length="152" mass="16747">MLRSLRPELPSSIVMTSIALGYPTRFMDTTDVERARLCRSKNAVKYQSVTAAFTAGFKQGVASDDECVRQPKGRATSKGNEAKSKMRPPSRYAHAEIRTHVIVISDPTRYQLDHGGAPLQLNKNKNATKTKKPPSAQQQTVQVPAATRPSPR</sequence>
<dbReference type="AlphaFoldDB" id="A0AAD9K5A4"/>
<protein>
    <submittedName>
        <fullName evidence="2">Uncharacterized protein</fullName>
    </submittedName>
</protein>
<evidence type="ECO:0000313" key="3">
    <source>
        <dbReference type="Proteomes" id="UP001208570"/>
    </source>
</evidence>
<evidence type="ECO:0000313" key="2">
    <source>
        <dbReference type="EMBL" id="KAK2164235.1"/>
    </source>
</evidence>
<name>A0AAD9K5A4_9ANNE</name>
<accession>A0AAD9K5A4</accession>
<feature type="region of interest" description="Disordered" evidence="1">
    <location>
        <begin position="68"/>
        <end position="91"/>
    </location>
</feature>
<dbReference type="Proteomes" id="UP001208570">
    <property type="component" value="Unassembled WGS sequence"/>
</dbReference>
<comment type="caution">
    <text evidence="2">The sequence shown here is derived from an EMBL/GenBank/DDBJ whole genome shotgun (WGS) entry which is preliminary data.</text>
</comment>